<dbReference type="GO" id="GO:0051056">
    <property type="term" value="P:regulation of small GTPase mediated signal transduction"/>
    <property type="evidence" value="ECO:0007669"/>
    <property type="project" value="InterPro"/>
</dbReference>
<dbReference type="GO" id="GO:0005737">
    <property type="term" value="C:cytoplasm"/>
    <property type="evidence" value="ECO:0007669"/>
    <property type="project" value="TreeGrafter"/>
</dbReference>
<dbReference type="InterPro" id="IPR035974">
    <property type="entry name" value="Rap/Ran-GAP_sf"/>
</dbReference>
<proteinExistence type="predicted"/>
<evidence type="ECO:0000313" key="5">
    <source>
        <dbReference type="EMBL" id="KAK2567309.1"/>
    </source>
</evidence>
<reference evidence="5" key="2">
    <citation type="journal article" date="2023" name="Science">
        <title>Genomic signatures of disease resistance in endangered staghorn corals.</title>
        <authorList>
            <person name="Vollmer S.V."/>
            <person name="Selwyn J.D."/>
            <person name="Despard B.A."/>
            <person name="Roesel C.L."/>
        </authorList>
    </citation>
    <scope>NUCLEOTIDE SEQUENCE</scope>
    <source>
        <strain evidence="5">K2</strain>
    </source>
</reference>
<feature type="compositionally biased region" description="Low complexity" evidence="3">
    <location>
        <begin position="977"/>
        <end position="987"/>
    </location>
</feature>
<feature type="region of interest" description="Disordered" evidence="3">
    <location>
        <begin position="958"/>
        <end position="993"/>
    </location>
</feature>
<feature type="region of interest" description="Disordered" evidence="3">
    <location>
        <begin position="694"/>
        <end position="742"/>
    </location>
</feature>
<feature type="compositionally biased region" description="Acidic residues" evidence="3">
    <location>
        <begin position="1289"/>
        <end position="1300"/>
    </location>
</feature>
<dbReference type="Pfam" id="PF02145">
    <property type="entry name" value="Rap_GAP"/>
    <property type="match status" value="1"/>
</dbReference>
<dbReference type="Proteomes" id="UP001249851">
    <property type="component" value="Unassembled WGS sequence"/>
</dbReference>
<evidence type="ECO:0000256" key="3">
    <source>
        <dbReference type="SAM" id="MobiDB-lite"/>
    </source>
</evidence>
<dbReference type="InterPro" id="IPR000331">
    <property type="entry name" value="Rap/Ran_GAP_dom"/>
</dbReference>
<dbReference type="PANTHER" id="PTHR10063">
    <property type="entry name" value="TUBERIN"/>
    <property type="match status" value="1"/>
</dbReference>
<feature type="region of interest" description="Disordered" evidence="3">
    <location>
        <begin position="1265"/>
        <end position="1307"/>
    </location>
</feature>
<dbReference type="Gene3D" id="3.40.50.11210">
    <property type="entry name" value="Rap/Ran-GAP"/>
    <property type="match status" value="1"/>
</dbReference>
<feature type="region of interest" description="Disordered" evidence="3">
    <location>
        <begin position="781"/>
        <end position="860"/>
    </location>
</feature>
<dbReference type="InterPro" id="IPR027107">
    <property type="entry name" value="Tuberin/Ral-act_asu"/>
</dbReference>
<feature type="compositionally biased region" description="Low complexity" evidence="3">
    <location>
        <begin position="846"/>
        <end position="857"/>
    </location>
</feature>
<name>A0AAD9QTV2_ACRCE</name>
<feature type="compositionally biased region" description="Polar residues" evidence="3">
    <location>
        <begin position="1276"/>
        <end position="1287"/>
    </location>
</feature>
<evidence type="ECO:0000313" key="6">
    <source>
        <dbReference type="Proteomes" id="UP001249851"/>
    </source>
</evidence>
<dbReference type="Pfam" id="PF20412">
    <property type="entry name" value="RALGAPB_N"/>
    <property type="match status" value="1"/>
</dbReference>
<dbReference type="GO" id="GO:0005634">
    <property type="term" value="C:nucleus"/>
    <property type="evidence" value="ECO:0007669"/>
    <property type="project" value="InterPro"/>
</dbReference>
<organism evidence="5 6">
    <name type="scientific">Acropora cervicornis</name>
    <name type="common">Staghorn coral</name>
    <dbReference type="NCBI Taxonomy" id="6130"/>
    <lineage>
        <taxon>Eukaryota</taxon>
        <taxon>Metazoa</taxon>
        <taxon>Cnidaria</taxon>
        <taxon>Anthozoa</taxon>
        <taxon>Hexacorallia</taxon>
        <taxon>Scleractinia</taxon>
        <taxon>Astrocoeniina</taxon>
        <taxon>Acroporidae</taxon>
        <taxon>Acropora</taxon>
    </lineage>
</organism>
<evidence type="ECO:0000256" key="1">
    <source>
        <dbReference type="ARBA" id="ARBA00022468"/>
    </source>
</evidence>
<dbReference type="PANTHER" id="PTHR10063:SF11">
    <property type="entry name" value="RHO GTPASE-ACTIVATING PROTEIN CG5521-RELATED"/>
    <property type="match status" value="1"/>
</dbReference>
<dbReference type="SUPFAM" id="SSF111347">
    <property type="entry name" value="Rap/Ran-GAP"/>
    <property type="match status" value="1"/>
</dbReference>
<evidence type="ECO:0000256" key="2">
    <source>
        <dbReference type="ARBA" id="ARBA00022553"/>
    </source>
</evidence>
<keyword evidence="2" id="KW-0597">Phosphoprotein</keyword>
<evidence type="ECO:0000259" key="4">
    <source>
        <dbReference type="PROSITE" id="PS50085"/>
    </source>
</evidence>
<feature type="region of interest" description="Disordered" evidence="3">
    <location>
        <begin position="1660"/>
        <end position="1686"/>
    </location>
</feature>
<feature type="region of interest" description="Disordered" evidence="3">
    <location>
        <begin position="352"/>
        <end position="378"/>
    </location>
</feature>
<protein>
    <submittedName>
        <fullName evidence="5">Ral GTPase-activating protein subunit alpha-1</fullName>
    </submittedName>
</protein>
<feature type="domain" description="Rap-GAP" evidence="4">
    <location>
        <begin position="1419"/>
        <end position="1661"/>
    </location>
</feature>
<feature type="compositionally biased region" description="Low complexity" evidence="3">
    <location>
        <begin position="352"/>
        <end position="361"/>
    </location>
</feature>
<keyword evidence="1" id="KW-0343">GTPase activation</keyword>
<gene>
    <name evidence="5" type="ORF">P5673_008102</name>
</gene>
<accession>A0AAD9QTV2</accession>
<comment type="caution">
    <text evidence="5">The sequence shown here is derived from an EMBL/GenBank/DDBJ whole genome shotgun (WGS) entry which is preliminary data.</text>
</comment>
<dbReference type="GO" id="GO:0005096">
    <property type="term" value="F:GTPase activator activity"/>
    <property type="evidence" value="ECO:0007669"/>
    <property type="project" value="UniProtKB-KW"/>
</dbReference>
<reference evidence="5" key="1">
    <citation type="journal article" date="2023" name="G3 (Bethesda)">
        <title>Whole genome assembly and annotation of the endangered Caribbean coral Acropora cervicornis.</title>
        <authorList>
            <person name="Selwyn J.D."/>
            <person name="Vollmer S.V."/>
        </authorList>
    </citation>
    <scope>NUCLEOTIDE SEQUENCE</scope>
    <source>
        <strain evidence="5">K2</strain>
    </source>
</reference>
<dbReference type="PROSITE" id="PS50085">
    <property type="entry name" value="RAPGAP"/>
    <property type="match status" value="1"/>
</dbReference>
<dbReference type="InterPro" id="IPR046859">
    <property type="entry name" value="RGPA/RALGAPB_N"/>
</dbReference>
<dbReference type="EMBL" id="JARQWQ010000014">
    <property type="protein sequence ID" value="KAK2567309.1"/>
    <property type="molecule type" value="Genomic_DNA"/>
</dbReference>
<keyword evidence="6" id="KW-1185">Reference proteome</keyword>
<feature type="compositionally biased region" description="Polar residues" evidence="3">
    <location>
        <begin position="781"/>
        <end position="797"/>
    </location>
</feature>
<sequence length="1708" mass="190850">MFHNRRAHADIKKTTQKFLDHKKESQARLRALRTLLDVFDASDSRIFFNNHYSEIFYIFHDVFSIVETNLKTRGHRSQREDLDSVLFILEKILLFLPDLLHKRWQFNSIGRIMRKLLHHGNALKLRREGVRLFMLWFQALQENSDEFCQLIFACLVPGFPNPVNSVEWTGRSELTREAAEAIFLSMSEGGYREQLSSNSNWFSSSGEKESKDWCIQDDVGPIFPWNTAERNPPQDALTKFFLDRVLDCMSTQLVGIGCMDKENRERAFFFLFENFRKFYLPHIFQDFNPSKTLYDSSPVALAPRAKPDVKDIESDQRMISAKESVLRWFVAFTVRFKRTYVVPRSPNVNQSVVSISSTDSSEPGSPGASDAVGASPERNRETLLDASEVIRKVLYSTRSNVRLLHEVFRQGFLLPANNVSTIRQVLFAYHEWIKSDDKPAFMLEPQQDVLKPLDVTDADNYSPQSPIRSLSYSYAVDRKREKVFKLPCEDVRAGLQANLRAFILNSATVFLVEEDTKFVDKQVDLCKRVIHLYRSVVLEVPMDPVTWEQLLEALLEASRHLLVPEMAHNKALSVAKEIAGSLLQTLFVTWIRANLTVKVPITLWNKCLEVISSATHWPEIIMEWKVTIETLTRVMARTVYGLDMGDLPLERLTEQKQKRKRRPQVTQERAAFTKASFTRWSRMEKANAPKQLTLYNNGDKAGSPVISSRPQISLILPSNDPGRPASSKMHEHSNSAIFPTSTPVEDNVSALRKSASSPTVTAGSATVKVSEVAGQLTELENVNQENRELSQTGSMSTKSEESRVPFTLASDTESVESLEIQSKSDQDAVADGDQDSAKPVDVTDGSLLPPRLNRLSSTDSYLSREDSTKSLLWYGSSLDFEVGPYAKCSSLETQQPQLEKINESNLEAKLGELQQGQGRHKTIHRTSTPAHEVRLALDGGEGNAAPLKPVIVEFEHDVGGRSSPESSGRETPEDLASGSRSSSPSPYRSDEEVREELLDPDFGEEDAHVEEETSVIAGGSREGWSPVVAVVLWRRMLGILGNVNKIKEPLIHAELPREEAMTLLGSLLCFPNVYPNMPLHQPGHQTNEYQHKSTGKDIKDKLIATLLRASKLEPSCSARCIALNSIGVFIVEELIHCQGHPKIHDCICVLLASVTFHNRSVCHVACEVIHLLSEYYTELCGFDEDLPLKIVEVLITVLMCLLDWLMVIPVSKLMSKTNEDENISLLNRVFKVLNMAASNKGPKTKAKQLNISTIISGDGRPIRLGKLQGDDRGSGAFSSSPVEQQPDSGAEDSQDMDGQDTFDFPPKTDSVELTARAVMMHLVNHMGQYPLGAGPSRVDSLISEHEDNPNVDAEELLPSVFNSPNLQESPDFYDVPASTAATQVRLIMRDMTGKNVWDYTLLHGSLSSLASIPPPYEAPMSPFQLCRRETHKIALLYVAQGEEDKTSIMFNSAGSEEYERFVAGLAWEVDLSKHTGFLGGLERNLSTGTTAPYYCNSTTEVIFHVSTRMPLDSDSNGFNTKVPMFGPLFDGALVDRKVLPSLVRATAINASRASRELLPVYERYYEERENCIDRIVKNHKEPTTYEDFASLVFCPAPRPAGSEPPTPVLSHIVRTHTGAGSSFSANEKSSVRNRSKSAVAAPRLAIGRLAQEEDLAVTSSLPDGLDSMEAGVSSVTDGGNPRQDKRRLSIRWRNKLASHSSTLNADSD</sequence>